<dbReference type="Pfam" id="PF01380">
    <property type="entry name" value="SIS"/>
    <property type="match status" value="1"/>
</dbReference>
<dbReference type="Pfam" id="PF01418">
    <property type="entry name" value="HTH_6"/>
    <property type="match status" value="1"/>
</dbReference>
<dbReference type="Proteomes" id="UP000215383">
    <property type="component" value="Chromosome 1"/>
</dbReference>
<dbReference type="EMBL" id="LT906446">
    <property type="protein sequence ID" value="SNV02710.1"/>
    <property type="molecule type" value="Genomic_DNA"/>
</dbReference>
<dbReference type="GO" id="GO:1901135">
    <property type="term" value="P:carbohydrate derivative metabolic process"/>
    <property type="evidence" value="ECO:0007669"/>
    <property type="project" value="InterPro"/>
</dbReference>
<dbReference type="InterPro" id="IPR001347">
    <property type="entry name" value="SIS_dom"/>
</dbReference>
<keyword evidence="3" id="KW-0804">Transcription</keyword>
<dbReference type="InterPro" id="IPR036388">
    <property type="entry name" value="WH-like_DNA-bd_sf"/>
</dbReference>
<organism evidence="6 7">
    <name type="scientific">Megamonas hypermegale</name>
    <dbReference type="NCBI Taxonomy" id="158847"/>
    <lineage>
        <taxon>Bacteria</taxon>
        <taxon>Bacillati</taxon>
        <taxon>Bacillota</taxon>
        <taxon>Negativicutes</taxon>
        <taxon>Selenomonadales</taxon>
        <taxon>Selenomonadaceae</taxon>
        <taxon>Megamonas</taxon>
    </lineage>
</organism>
<keyword evidence="2" id="KW-0238">DNA-binding</keyword>
<keyword evidence="1" id="KW-0805">Transcription regulation</keyword>
<dbReference type="GO" id="GO:0003700">
    <property type="term" value="F:DNA-binding transcription factor activity"/>
    <property type="evidence" value="ECO:0007669"/>
    <property type="project" value="InterPro"/>
</dbReference>
<proteinExistence type="predicted"/>
<dbReference type="Gene3D" id="3.40.50.10490">
    <property type="entry name" value="Glucose-6-phosphate isomerase like protein, domain 1"/>
    <property type="match status" value="1"/>
</dbReference>
<dbReference type="PROSITE" id="PS51464">
    <property type="entry name" value="SIS"/>
    <property type="match status" value="1"/>
</dbReference>
<dbReference type="GO" id="GO:0097367">
    <property type="term" value="F:carbohydrate derivative binding"/>
    <property type="evidence" value="ECO:0007669"/>
    <property type="project" value="InterPro"/>
</dbReference>
<evidence type="ECO:0000259" key="4">
    <source>
        <dbReference type="PROSITE" id="PS51071"/>
    </source>
</evidence>
<evidence type="ECO:0000256" key="3">
    <source>
        <dbReference type="ARBA" id="ARBA00023163"/>
    </source>
</evidence>
<dbReference type="eggNOG" id="COG1737">
    <property type="taxonomic scope" value="Bacteria"/>
</dbReference>
<feature type="domain" description="HTH rpiR-type" evidence="4">
    <location>
        <begin position="1"/>
        <end position="76"/>
    </location>
</feature>
<dbReference type="InterPro" id="IPR035472">
    <property type="entry name" value="RpiR-like_SIS"/>
</dbReference>
<evidence type="ECO:0000256" key="2">
    <source>
        <dbReference type="ARBA" id="ARBA00023125"/>
    </source>
</evidence>
<dbReference type="InterPro" id="IPR000281">
    <property type="entry name" value="HTH_RpiR"/>
</dbReference>
<dbReference type="PANTHER" id="PTHR30514">
    <property type="entry name" value="GLUCOKINASE"/>
    <property type="match status" value="1"/>
</dbReference>
<sequence>MRLLKTLSEREKFSAVEQNIIKYILDNPKEIVNMSIRELANKTFTSSAAIFRLCQKCGLKGYTEFKIKFISEVNRTSDFENDELEKPIRDLHRPINGKDDVKSVVRRMAFLQIEAIEETKNEINYKQLERVADMMNAAGQIVFFGFDLNYYISQSTVYHLVRTGKPAVVYETVNNQVAKAVMFKKEDIAILISRTGENKNLIRISQVLKRKGAKIILLSASKDTSLDKLCDEFIYIANVIDYLSMGGVIFSVGCRYILDVLFGILFSKNYKSVEKFVGEFETVNGKSVHDPNRLW</sequence>
<dbReference type="PROSITE" id="PS51071">
    <property type="entry name" value="HTH_RPIR"/>
    <property type="match status" value="1"/>
</dbReference>
<dbReference type="InterPro" id="IPR009057">
    <property type="entry name" value="Homeodomain-like_sf"/>
</dbReference>
<dbReference type="SUPFAM" id="SSF46689">
    <property type="entry name" value="Homeodomain-like"/>
    <property type="match status" value="1"/>
</dbReference>
<dbReference type="InterPro" id="IPR047640">
    <property type="entry name" value="RpiR-like"/>
</dbReference>
<dbReference type="AlphaFoldDB" id="A0A239TYB5"/>
<dbReference type="PANTHER" id="PTHR30514:SF10">
    <property type="entry name" value="MURR_RPIR FAMILY TRANSCRIPTIONAL REGULATOR"/>
    <property type="match status" value="1"/>
</dbReference>
<protein>
    <submittedName>
        <fullName evidence="6">Uncharacterized HTH-type transcriptional regulator ybbH</fullName>
    </submittedName>
</protein>
<evidence type="ECO:0000313" key="6">
    <source>
        <dbReference type="EMBL" id="SNV02710.1"/>
    </source>
</evidence>
<reference evidence="6 7" key="1">
    <citation type="submission" date="2017-06" db="EMBL/GenBank/DDBJ databases">
        <authorList>
            <consortium name="Pathogen Informatics"/>
        </authorList>
    </citation>
    <scope>NUCLEOTIDE SEQUENCE [LARGE SCALE GENOMIC DNA]</scope>
    <source>
        <strain evidence="6 7">NCTC10570</strain>
    </source>
</reference>
<evidence type="ECO:0000259" key="5">
    <source>
        <dbReference type="PROSITE" id="PS51464"/>
    </source>
</evidence>
<dbReference type="SUPFAM" id="SSF53697">
    <property type="entry name" value="SIS domain"/>
    <property type="match status" value="1"/>
</dbReference>
<dbReference type="GO" id="GO:0003677">
    <property type="term" value="F:DNA binding"/>
    <property type="evidence" value="ECO:0007669"/>
    <property type="project" value="UniProtKB-KW"/>
</dbReference>
<dbReference type="RefSeq" id="WP_027890538.1">
    <property type="nucleotide sequence ID" value="NZ_LT906446.1"/>
</dbReference>
<name>A0A239TYB5_9FIRM</name>
<dbReference type="Gene3D" id="1.10.10.10">
    <property type="entry name" value="Winged helix-like DNA-binding domain superfamily/Winged helix DNA-binding domain"/>
    <property type="match status" value="1"/>
</dbReference>
<dbReference type="CDD" id="cd05013">
    <property type="entry name" value="SIS_RpiR"/>
    <property type="match status" value="1"/>
</dbReference>
<dbReference type="GeneID" id="78507650"/>
<feature type="domain" description="SIS" evidence="5">
    <location>
        <begin position="131"/>
        <end position="275"/>
    </location>
</feature>
<accession>A0A239TYB5</accession>
<gene>
    <name evidence="6" type="primary">ybbH_2</name>
    <name evidence="6" type="ORF">SAMEA4364220_01657</name>
</gene>
<evidence type="ECO:0000256" key="1">
    <source>
        <dbReference type="ARBA" id="ARBA00023015"/>
    </source>
</evidence>
<dbReference type="InterPro" id="IPR046348">
    <property type="entry name" value="SIS_dom_sf"/>
</dbReference>
<keyword evidence="7" id="KW-1185">Reference proteome</keyword>
<evidence type="ECO:0000313" key="7">
    <source>
        <dbReference type="Proteomes" id="UP000215383"/>
    </source>
</evidence>